<feature type="region of interest" description="Disordered" evidence="1">
    <location>
        <begin position="83"/>
        <end position="104"/>
    </location>
</feature>
<dbReference type="AlphaFoldDB" id="A0AAD6YGT3"/>
<keyword evidence="3" id="KW-1185">Reference proteome</keyword>
<protein>
    <submittedName>
        <fullName evidence="2">Uncharacterized protein</fullName>
    </submittedName>
</protein>
<reference evidence="2" key="1">
    <citation type="submission" date="2023-03" db="EMBL/GenBank/DDBJ databases">
        <title>Massive genome expansion in bonnet fungi (Mycena s.s.) driven by repeated elements and novel gene families across ecological guilds.</title>
        <authorList>
            <consortium name="Lawrence Berkeley National Laboratory"/>
            <person name="Harder C.B."/>
            <person name="Miyauchi S."/>
            <person name="Viragh M."/>
            <person name="Kuo A."/>
            <person name="Thoen E."/>
            <person name="Andreopoulos B."/>
            <person name="Lu D."/>
            <person name="Skrede I."/>
            <person name="Drula E."/>
            <person name="Henrissat B."/>
            <person name="Morin E."/>
            <person name="Kohler A."/>
            <person name="Barry K."/>
            <person name="LaButti K."/>
            <person name="Morin E."/>
            <person name="Salamov A."/>
            <person name="Lipzen A."/>
            <person name="Mereny Z."/>
            <person name="Hegedus B."/>
            <person name="Baldrian P."/>
            <person name="Stursova M."/>
            <person name="Weitz H."/>
            <person name="Taylor A."/>
            <person name="Grigoriev I.V."/>
            <person name="Nagy L.G."/>
            <person name="Martin F."/>
            <person name="Kauserud H."/>
        </authorList>
    </citation>
    <scope>NUCLEOTIDE SEQUENCE</scope>
    <source>
        <strain evidence="2">9144</strain>
    </source>
</reference>
<evidence type="ECO:0000313" key="2">
    <source>
        <dbReference type="EMBL" id="KAJ7216399.1"/>
    </source>
</evidence>
<name>A0AAD6YGT3_9AGAR</name>
<sequence length="236" mass="25028">MSSEREVQRTSRPFLGPAQLSQGLPALSPHGLCFALTTIHTAPIQRNTYKEKLAQYIVHSAIYTKKKYATQYLKKKKVRAGRGGAQRGDLHKWSPAGTGGVAGAAEHRSGHRLDLADTASTNASTPATTWRSAAPAVPWCTLPLRETPASAADASAMGRVGSAAQRKCNTGWARASSGPQWAPGNAAGWCTPGAPELRITDPIKNGICALEMSFALDNNLENFQHSGSQALLLVAS</sequence>
<organism evidence="2 3">
    <name type="scientific">Mycena pura</name>
    <dbReference type="NCBI Taxonomy" id="153505"/>
    <lineage>
        <taxon>Eukaryota</taxon>
        <taxon>Fungi</taxon>
        <taxon>Dikarya</taxon>
        <taxon>Basidiomycota</taxon>
        <taxon>Agaricomycotina</taxon>
        <taxon>Agaricomycetes</taxon>
        <taxon>Agaricomycetidae</taxon>
        <taxon>Agaricales</taxon>
        <taxon>Marasmiineae</taxon>
        <taxon>Mycenaceae</taxon>
        <taxon>Mycena</taxon>
    </lineage>
</organism>
<accession>A0AAD6YGT3</accession>
<gene>
    <name evidence="2" type="ORF">GGX14DRAFT_391228</name>
</gene>
<dbReference type="Proteomes" id="UP001219525">
    <property type="component" value="Unassembled WGS sequence"/>
</dbReference>
<evidence type="ECO:0000313" key="3">
    <source>
        <dbReference type="Proteomes" id="UP001219525"/>
    </source>
</evidence>
<comment type="caution">
    <text evidence="2">The sequence shown here is derived from an EMBL/GenBank/DDBJ whole genome shotgun (WGS) entry which is preliminary data.</text>
</comment>
<proteinExistence type="predicted"/>
<evidence type="ECO:0000256" key="1">
    <source>
        <dbReference type="SAM" id="MobiDB-lite"/>
    </source>
</evidence>
<dbReference type="EMBL" id="JARJCW010000015">
    <property type="protein sequence ID" value="KAJ7216399.1"/>
    <property type="molecule type" value="Genomic_DNA"/>
</dbReference>